<dbReference type="Pfam" id="PF01266">
    <property type="entry name" value="DAO"/>
    <property type="match status" value="1"/>
</dbReference>
<dbReference type="PANTHER" id="PTHR13847:SF281">
    <property type="entry name" value="FAD DEPENDENT OXIDOREDUCTASE DOMAIN-CONTAINING PROTEIN"/>
    <property type="match status" value="1"/>
</dbReference>
<evidence type="ECO:0000313" key="3">
    <source>
        <dbReference type="Proteomes" id="UP000242972"/>
    </source>
</evidence>
<dbReference type="EMBL" id="PXYW01000030">
    <property type="protein sequence ID" value="PSR32875.1"/>
    <property type="molecule type" value="Genomic_DNA"/>
</dbReference>
<dbReference type="SUPFAM" id="SSF51905">
    <property type="entry name" value="FAD/NAD(P)-binding domain"/>
    <property type="match status" value="1"/>
</dbReference>
<dbReference type="GO" id="GO:0005737">
    <property type="term" value="C:cytoplasm"/>
    <property type="evidence" value="ECO:0007669"/>
    <property type="project" value="TreeGrafter"/>
</dbReference>
<dbReference type="Gene3D" id="3.30.9.10">
    <property type="entry name" value="D-Amino Acid Oxidase, subunit A, domain 2"/>
    <property type="match status" value="1"/>
</dbReference>
<evidence type="ECO:0000259" key="1">
    <source>
        <dbReference type="Pfam" id="PF01266"/>
    </source>
</evidence>
<feature type="domain" description="FAD dependent oxidoreductase" evidence="1">
    <location>
        <begin position="30"/>
        <end position="365"/>
    </location>
</feature>
<protein>
    <submittedName>
        <fullName evidence="2">FAD-binding oxidoreductase</fullName>
    </submittedName>
</protein>
<dbReference type="PANTHER" id="PTHR13847">
    <property type="entry name" value="SARCOSINE DEHYDROGENASE-RELATED"/>
    <property type="match status" value="1"/>
</dbReference>
<sequence length="396" mass="43924">MVADSQSSYWTKTTDPFISTGSEGIPQRMDVIVVGGGLTGISAAYHLSRAGRQVMVLEAFDVGSGASGRNGGQALNGWPLDMRQIRERYGNDTAQVLWRFSEEALSRFVQIASDEEIVCDLQQVGHLDAAWTESDVLRLQEEQRVLAALGKQTEWWSKGEIWDRVGTSLYLGGIYDNACYQVNPLKFVQGLAKAAERQGAKIFCFAPVMAIDREPTGYRVRGQKFVSHAKEVILATNGYVPSFAHWVRSQLWSVASQVVVTDPQKGLLPEMMPTVSDSSQEYHYFRLVEHGRLLFGGRPPILPKIARMFPQMAQVPRAFEWEGRVAISWDGLPHFGRTPGGYWFAAGYTGHGVVLSTALGQLIAEAIAGKPVETSLTNVLGSTITRRPFSRRWRAR</sequence>
<dbReference type="Gene3D" id="3.50.50.60">
    <property type="entry name" value="FAD/NAD(P)-binding domain"/>
    <property type="match status" value="1"/>
</dbReference>
<proteinExistence type="predicted"/>
<dbReference type="AlphaFoldDB" id="A0A2T2XEF6"/>
<name>A0A2T2XEF6_9FIRM</name>
<reference evidence="2 3" key="1">
    <citation type="journal article" date="2014" name="BMC Genomics">
        <title>Comparison of environmental and isolate Sulfobacillus genomes reveals diverse carbon, sulfur, nitrogen, and hydrogen metabolisms.</title>
        <authorList>
            <person name="Justice N.B."/>
            <person name="Norman A."/>
            <person name="Brown C.T."/>
            <person name="Singh A."/>
            <person name="Thomas B.C."/>
            <person name="Banfield J.F."/>
        </authorList>
    </citation>
    <scope>NUCLEOTIDE SEQUENCE [LARGE SCALE GENOMIC DNA]</scope>
    <source>
        <strain evidence="2">AMDSBA4</strain>
    </source>
</reference>
<dbReference type="InterPro" id="IPR036188">
    <property type="entry name" value="FAD/NAD-bd_sf"/>
</dbReference>
<dbReference type="Proteomes" id="UP000242972">
    <property type="component" value="Unassembled WGS sequence"/>
</dbReference>
<organism evidence="2 3">
    <name type="scientific">Sulfobacillus benefaciens</name>
    <dbReference type="NCBI Taxonomy" id="453960"/>
    <lineage>
        <taxon>Bacteria</taxon>
        <taxon>Bacillati</taxon>
        <taxon>Bacillota</taxon>
        <taxon>Clostridia</taxon>
        <taxon>Eubacteriales</taxon>
        <taxon>Clostridiales Family XVII. Incertae Sedis</taxon>
        <taxon>Sulfobacillus</taxon>
    </lineage>
</organism>
<gene>
    <name evidence="2" type="ORF">C7B46_12375</name>
</gene>
<evidence type="ECO:0000313" key="2">
    <source>
        <dbReference type="EMBL" id="PSR32875.1"/>
    </source>
</evidence>
<accession>A0A2T2XEF6</accession>
<comment type="caution">
    <text evidence="2">The sequence shown here is derived from an EMBL/GenBank/DDBJ whole genome shotgun (WGS) entry which is preliminary data.</text>
</comment>
<dbReference type="InterPro" id="IPR006076">
    <property type="entry name" value="FAD-dep_OxRdtase"/>
</dbReference>